<dbReference type="Gene3D" id="1.10.10.10">
    <property type="entry name" value="Winged helix-like DNA-binding domain superfamily/Winged helix DNA-binding domain"/>
    <property type="match status" value="1"/>
</dbReference>
<comment type="similarity">
    <text evidence="1 3">Belongs to the UPF0122 family.</text>
</comment>
<name>A0A926HV89_9FIRM</name>
<dbReference type="InterPro" id="IPR013324">
    <property type="entry name" value="RNA_pol_sigma_r3/r4-like"/>
</dbReference>
<dbReference type="InterPro" id="IPR007394">
    <property type="entry name" value="UPF0122"/>
</dbReference>
<organism evidence="4 5">
    <name type="scientific">Guopingia tenuis</name>
    <dbReference type="NCBI Taxonomy" id="2763656"/>
    <lineage>
        <taxon>Bacteria</taxon>
        <taxon>Bacillati</taxon>
        <taxon>Bacillota</taxon>
        <taxon>Clostridia</taxon>
        <taxon>Christensenellales</taxon>
        <taxon>Christensenellaceae</taxon>
        <taxon>Guopingia</taxon>
    </lineage>
</organism>
<protein>
    <recommendedName>
        <fullName evidence="3">UPF0122 protein H8693_01955</fullName>
    </recommendedName>
</protein>
<sequence>MREEQEELRDSLLLDIYGGLLTQKQREALHMQLDLDYSLSEIAENQGVTRQAALDAVKRGIARLRELEKSLRIYERFARSMGVLARMEALAERQGNQEMLEALREARSIWED</sequence>
<comment type="caution">
    <text evidence="4">The sequence shown here is derived from an EMBL/GenBank/DDBJ whole genome shotgun (WGS) entry which is preliminary data.</text>
</comment>
<evidence type="ECO:0000313" key="5">
    <source>
        <dbReference type="Proteomes" id="UP000617951"/>
    </source>
</evidence>
<gene>
    <name evidence="4" type="ORF">H8693_01955</name>
</gene>
<proteinExistence type="inferred from homology"/>
<reference evidence="4" key="1">
    <citation type="submission" date="2020-08" db="EMBL/GenBank/DDBJ databases">
        <title>Genome public.</title>
        <authorList>
            <person name="Liu C."/>
            <person name="Sun Q."/>
        </authorList>
    </citation>
    <scope>NUCLEOTIDE SEQUENCE</scope>
    <source>
        <strain evidence="4">NSJ-63</strain>
    </source>
</reference>
<comment type="function">
    <text evidence="2 3">Might take part in the signal recognition particle (SRP) pathway. This is inferred from the conservation of its genetic proximity to ftsY/ffh. May be a regulatory protein.</text>
</comment>
<dbReference type="Pfam" id="PF04297">
    <property type="entry name" value="UPF0122"/>
    <property type="match status" value="1"/>
</dbReference>
<dbReference type="Proteomes" id="UP000617951">
    <property type="component" value="Unassembled WGS sequence"/>
</dbReference>
<dbReference type="HAMAP" id="MF_00245">
    <property type="entry name" value="UPF0122"/>
    <property type="match status" value="1"/>
</dbReference>
<dbReference type="PANTHER" id="PTHR40083:SF1">
    <property type="entry name" value="UPF0122 PROTEIN YLXM"/>
    <property type="match status" value="1"/>
</dbReference>
<dbReference type="EMBL" id="JACRSS010000001">
    <property type="protein sequence ID" value="MBC8537694.1"/>
    <property type="molecule type" value="Genomic_DNA"/>
</dbReference>
<evidence type="ECO:0000256" key="1">
    <source>
        <dbReference type="ARBA" id="ARBA00008720"/>
    </source>
</evidence>
<dbReference type="AlphaFoldDB" id="A0A926HV89"/>
<evidence type="ECO:0000256" key="2">
    <source>
        <dbReference type="ARBA" id="ARBA00024764"/>
    </source>
</evidence>
<dbReference type="RefSeq" id="WP_249279570.1">
    <property type="nucleotide sequence ID" value="NZ_JACRSS010000001.1"/>
</dbReference>
<accession>A0A926HV89</accession>
<dbReference type="PANTHER" id="PTHR40083">
    <property type="entry name" value="UPF0122 PROTEIN CBO2450/CLC_2298"/>
    <property type="match status" value="1"/>
</dbReference>
<evidence type="ECO:0000256" key="3">
    <source>
        <dbReference type="HAMAP-Rule" id="MF_00245"/>
    </source>
</evidence>
<keyword evidence="5" id="KW-1185">Reference proteome</keyword>
<evidence type="ECO:0000313" key="4">
    <source>
        <dbReference type="EMBL" id="MBC8537694.1"/>
    </source>
</evidence>
<dbReference type="InterPro" id="IPR036388">
    <property type="entry name" value="WH-like_DNA-bd_sf"/>
</dbReference>
<dbReference type="SUPFAM" id="SSF88659">
    <property type="entry name" value="Sigma3 and sigma4 domains of RNA polymerase sigma factors"/>
    <property type="match status" value="1"/>
</dbReference>